<evidence type="ECO:0000313" key="3">
    <source>
        <dbReference type="Proteomes" id="UP000236161"/>
    </source>
</evidence>
<dbReference type="Proteomes" id="UP000236161">
    <property type="component" value="Unassembled WGS sequence"/>
</dbReference>
<accession>A0A2I0AX26</accession>
<reference evidence="2 3" key="1">
    <citation type="journal article" date="2017" name="Nature">
        <title>The Apostasia genome and the evolution of orchids.</title>
        <authorList>
            <person name="Zhang G.Q."/>
            <person name="Liu K.W."/>
            <person name="Li Z."/>
            <person name="Lohaus R."/>
            <person name="Hsiao Y.Y."/>
            <person name="Niu S.C."/>
            <person name="Wang J.Y."/>
            <person name="Lin Y.C."/>
            <person name="Xu Q."/>
            <person name="Chen L.J."/>
            <person name="Yoshida K."/>
            <person name="Fujiwara S."/>
            <person name="Wang Z.W."/>
            <person name="Zhang Y.Q."/>
            <person name="Mitsuda N."/>
            <person name="Wang M."/>
            <person name="Liu G.H."/>
            <person name="Pecoraro L."/>
            <person name="Huang H.X."/>
            <person name="Xiao X.J."/>
            <person name="Lin M."/>
            <person name="Wu X.Y."/>
            <person name="Wu W.L."/>
            <person name="Chen Y.Y."/>
            <person name="Chang S.B."/>
            <person name="Sakamoto S."/>
            <person name="Ohme-Takagi M."/>
            <person name="Yagi M."/>
            <person name="Zeng S.J."/>
            <person name="Shen C.Y."/>
            <person name="Yeh C.M."/>
            <person name="Luo Y.B."/>
            <person name="Tsai W.C."/>
            <person name="Van de Peer Y."/>
            <person name="Liu Z.J."/>
        </authorList>
    </citation>
    <scope>NUCLEOTIDE SEQUENCE [LARGE SCALE GENOMIC DNA]</scope>
    <source>
        <strain evidence="3">cv. Shenzhen</strain>
        <tissue evidence="2">Stem</tissue>
    </source>
</reference>
<evidence type="ECO:0000256" key="1">
    <source>
        <dbReference type="SAM" id="MobiDB-lite"/>
    </source>
</evidence>
<dbReference type="AlphaFoldDB" id="A0A2I0AX26"/>
<dbReference type="EMBL" id="KZ451942">
    <property type="protein sequence ID" value="PKA60097.1"/>
    <property type="molecule type" value="Genomic_DNA"/>
</dbReference>
<evidence type="ECO:0000313" key="2">
    <source>
        <dbReference type="EMBL" id="PKA60097.1"/>
    </source>
</evidence>
<feature type="region of interest" description="Disordered" evidence="1">
    <location>
        <begin position="1"/>
        <end position="48"/>
    </location>
</feature>
<sequence>MAESKKWTTLKSFPLKRKRANSSPVDAPPPEKKRVLEPSEGSPEPAVEKTVEVLQKEEAGAPVVNLEVEAPSARVARVLAQTLESTQEPAVKEATEVVNVSDSPVKLPLKTVDRRELSVIRQTPTGEKLEPGKILLKDEAVERFFPKVDVPGQGSTKTPLVICGPGPLGGSVPLPLKVKRPSFPCLLLAVA</sequence>
<keyword evidence="3" id="KW-1185">Reference proteome</keyword>
<name>A0A2I0AX26_9ASPA</name>
<protein>
    <submittedName>
        <fullName evidence="2">Uncharacterized protein</fullName>
    </submittedName>
</protein>
<gene>
    <name evidence="2" type="ORF">AXF42_Ash009781</name>
</gene>
<organism evidence="2 3">
    <name type="scientific">Apostasia shenzhenica</name>
    <dbReference type="NCBI Taxonomy" id="1088818"/>
    <lineage>
        <taxon>Eukaryota</taxon>
        <taxon>Viridiplantae</taxon>
        <taxon>Streptophyta</taxon>
        <taxon>Embryophyta</taxon>
        <taxon>Tracheophyta</taxon>
        <taxon>Spermatophyta</taxon>
        <taxon>Magnoliopsida</taxon>
        <taxon>Liliopsida</taxon>
        <taxon>Asparagales</taxon>
        <taxon>Orchidaceae</taxon>
        <taxon>Apostasioideae</taxon>
        <taxon>Apostasia</taxon>
    </lineage>
</organism>
<proteinExistence type="predicted"/>